<evidence type="ECO:0000313" key="2">
    <source>
        <dbReference type="Proteomes" id="UP000036520"/>
    </source>
</evidence>
<proteinExistence type="predicted"/>
<dbReference type="OrthoDB" id="7054664at2"/>
<reference evidence="1 2" key="1">
    <citation type="submission" date="2015-07" db="EMBL/GenBank/DDBJ databases">
        <authorList>
            <person name="Kim K.M."/>
        </authorList>
    </citation>
    <scope>NUCLEOTIDE SEQUENCE [LARGE SCALE GENOMIC DNA]</scope>
    <source>
        <strain evidence="1 2">KCTC 12363</strain>
    </source>
</reference>
<dbReference type="RefSeq" id="WP_048641310.1">
    <property type="nucleotide sequence ID" value="NZ_CP012040.1"/>
</dbReference>
<gene>
    <name evidence="1" type="ORF">CA2015_1475</name>
</gene>
<protein>
    <submittedName>
        <fullName evidence="1">Uncharacterized protein</fullName>
    </submittedName>
</protein>
<dbReference type="Proteomes" id="UP000036520">
    <property type="component" value="Chromosome"/>
</dbReference>
<dbReference type="KEGG" id="camu:CA2015_1475"/>
<organism evidence="1 2">
    <name type="scientific">Cyclobacterium amurskyense</name>
    <dbReference type="NCBI Taxonomy" id="320787"/>
    <lineage>
        <taxon>Bacteria</taxon>
        <taxon>Pseudomonadati</taxon>
        <taxon>Bacteroidota</taxon>
        <taxon>Cytophagia</taxon>
        <taxon>Cytophagales</taxon>
        <taxon>Cyclobacteriaceae</taxon>
        <taxon>Cyclobacterium</taxon>
    </lineage>
</organism>
<dbReference type="AlphaFoldDB" id="A0A0H4PDK6"/>
<evidence type="ECO:0000313" key="1">
    <source>
        <dbReference type="EMBL" id="AKP50913.1"/>
    </source>
</evidence>
<name>A0A0H4PDK6_9BACT</name>
<dbReference type="EMBL" id="CP012040">
    <property type="protein sequence ID" value="AKP50913.1"/>
    <property type="molecule type" value="Genomic_DNA"/>
</dbReference>
<sequence length="225" mass="25957">MKNYFLILCALLVQNVFAQKQEEVIPSNEKAIIYIDSVETSTPIDTMIENEVFLITEYDASNSEWIMVDIPMNKMSKSKSGKIDFFKTGYVKKIDINLIDKFSKELEKNVRITFKIVKADTNKNIPIENLKYGLEIPLKDSYQITKMSIEWKGEIRLTDAVFYEDLYNVSFKEGELSSSDSKKFEMFQKGESFFIKHNCGDGAGSYEITWVIKDGNIVQRLVDTI</sequence>
<accession>A0A0H4PDK6</accession>
<keyword evidence="2" id="KW-1185">Reference proteome</keyword>